<name>A0A2P5CVC5_TREOI</name>
<dbReference type="AlphaFoldDB" id="A0A2P5CVC5"/>
<proteinExistence type="predicted"/>
<evidence type="ECO:0000313" key="2">
    <source>
        <dbReference type="EMBL" id="PON64999.1"/>
    </source>
</evidence>
<reference evidence="3" key="1">
    <citation type="submission" date="2016-06" db="EMBL/GenBank/DDBJ databases">
        <title>Parallel loss of symbiosis genes in relatives of nitrogen-fixing non-legume Parasponia.</title>
        <authorList>
            <person name="Van Velzen R."/>
            <person name="Holmer R."/>
            <person name="Bu F."/>
            <person name="Rutten L."/>
            <person name="Van Zeijl A."/>
            <person name="Liu W."/>
            <person name="Santuari L."/>
            <person name="Cao Q."/>
            <person name="Sharma T."/>
            <person name="Shen D."/>
            <person name="Roswanjaya Y."/>
            <person name="Wardhani T."/>
            <person name="Kalhor M.S."/>
            <person name="Jansen J."/>
            <person name="Van den Hoogen J."/>
            <person name="Gungor B."/>
            <person name="Hartog M."/>
            <person name="Hontelez J."/>
            <person name="Verver J."/>
            <person name="Yang W.-C."/>
            <person name="Schijlen E."/>
            <person name="Repin R."/>
            <person name="Schilthuizen M."/>
            <person name="Schranz E."/>
            <person name="Heidstra R."/>
            <person name="Miyata K."/>
            <person name="Fedorova E."/>
            <person name="Kohlen W."/>
            <person name="Bisseling T."/>
            <person name="Smit S."/>
            <person name="Geurts R."/>
        </authorList>
    </citation>
    <scope>NUCLEOTIDE SEQUENCE [LARGE SCALE GENOMIC DNA]</scope>
    <source>
        <strain evidence="3">cv. RG33-2</strain>
    </source>
</reference>
<dbReference type="InParanoid" id="A0A2P5CVC5"/>
<sequence length="64" mass="7136">MVKSSQKSSNANSDQTKEHPSGFQGYLMMVTEHNGSGDDDDLMTVTMPVLVLIEMLTRYKRVEG</sequence>
<accession>A0A2P5CVC5</accession>
<organism evidence="2 3">
    <name type="scientific">Trema orientale</name>
    <name type="common">Charcoal tree</name>
    <name type="synonym">Celtis orientalis</name>
    <dbReference type="NCBI Taxonomy" id="63057"/>
    <lineage>
        <taxon>Eukaryota</taxon>
        <taxon>Viridiplantae</taxon>
        <taxon>Streptophyta</taxon>
        <taxon>Embryophyta</taxon>
        <taxon>Tracheophyta</taxon>
        <taxon>Spermatophyta</taxon>
        <taxon>Magnoliopsida</taxon>
        <taxon>eudicotyledons</taxon>
        <taxon>Gunneridae</taxon>
        <taxon>Pentapetalae</taxon>
        <taxon>rosids</taxon>
        <taxon>fabids</taxon>
        <taxon>Rosales</taxon>
        <taxon>Cannabaceae</taxon>
        <taxon>Trema</taxon>
    </lineage>
</organism>
<dbReference type="Proteomes" id="UP000237000">
    <property type="component" value="Unassembled WGS sequence"/>
</dbReference>
<evidence type="ECO:0000256" key="1">
    <source>
        <dbReference type="SAM" id="MobiDB-lite"/>
    </source>
</evidence>
<evidence type="ECO:0000313" key="3">
    <source>
        <dbReference type="Proteomes" id="UP000237000"/>
    </source>
</evidence>
<feature type="compositionally biased region" description="Polar residues" evidence="1">
    <location>
        <begin position="1"/>
        <end position="14"/>
    </location>
</feature>
<protein>
    <submittedName>
        <fullName evidence="2">Uncharacterized protein</fullName>
    </submittedName>
</protein>
<keyword evidence="3" id="KW-1185">Reference proteome</keyword>
<feature type="region of interest" description="Disordered" evidence="1">
    <location>
        <begin position="1"/>
        <end position="24"/>
    </location>
</feature>
<gene>
    <name evidence="2" type="ORF">TorRG33x02_271990</name>
</gene>
<dbReference type="EMBL" id="JXTC01000324">
    <property type="protein sequence ID" value="PON64999.1"/>
    <property type="molecule type" value="Genomic_DNA"/>
</dbReference>
<comment type="caution">
    <text evidence="2">The sequence shown here is derived from an EMBL/GenBank/DDBJ whole genome shotgun (WGS) entry which is preliminary data.</text>
</comment>